<evidence type="ECO:0000313" key="2">
    <source>
        <dbReference type="Proteomes" id="UP000655420"/>
    </source>
</evidence>
<dbReference type="RefSeq" id="WP_200610605.1">
    <property type="nucleotide sequence ID" value="NZ_JAEHHL010000008.1"/>
</dbReference>
<dbReference type="EMBL" id="JAEHHL010000008">
    <property type="protein sequence ID" value="MBK0400162.1"/>
    <property type="molecule type" value="Genomic_DNA"/>
</dbReference>
<gene>
    <name evidence="1" type="ORF">H0I76_13265</name>
</gene>
<comment type="caution">
    <text evidence="1">The sequence shown here is derived from an EMBL/GenBank/DDBJ whole genome shotgun (WGS) entry which is preliminary data.</text>
</comment>
<dbReference type="InterPro" id="IPR019660">
    <property type="entry name" value="Put_sensory_transdc_reg_YbjN"/>
</dbReference>
<dbReference type="AlphaFoldDB" id="A0A8J7M9G5"/>
<dbReference type="Proteomes" id="UP000655420">
    <property type="component" value="Unassembled WGS sequence"/>
</dbReference>
<dbReference type="CDD" id="cd17511">
    <property type="entry name" value="YbjN_AmyR-like"/>
    <property type="match status" value="1"/>
</dbReference>
<protein>
    <submittedName>
        <fullName evidence="1">YbjN domain-containing protein</fullName>
    </submittedName>
</protein>
<organism evidence="1 2">
    <name type="scientific">Thermohalobaculum xanthum</name>
    <dbReference type="NCBI Taxonomy" id="2753746"/>
    <lineage>
        <taxon>Bacteria</taxon>
        <taxon>Pseudomonadati</taxon>
        <taxon>Pseudomonadota</taxon>
        <taxon>Alphaproteobacteria</taxon>
        <taxon>Rhodobacterales</taxon>
        <taxon>Paracoccaceae</taxon>
        <taxon>Thermohalobaculum</taxon>
    </lineage>
</organism>
<reference evidence="1" key="1">
    <citation type="submission" date="2020-12" db="EMBL/GenBank/DDBJ databases">
        <title>Bacterial taxonomy.</title>
        <authorList>
            <person name="Pan X."/>
        </authorList>
    </citation>
    <scope>NUCLEOTIDE SEQUENCE</scope>
    <source>
        <strain evidence="1">M0105</strain>
    </source>
</reference>
<keyword evidence="2" id="KW-1185">Reference proteome</keyword>
<evidence type="ECO:0000313" key="1">
    <source>
        <dbReference type="EMBL" id="MBK0400162.1"/>
    </source>
</evidence>
<proteinExistence type="predicted"/>
<name>A0A8J7M9G5_9RHOB</name>
<sequence length="175" mass="19351">MPAVCAVLAGAAACSGVPAGFERPEQPVPTPEGYVDASDPQPISEIAWRYGPAPWRTDAMGDPRIEAEMAGIPYAIEFYGCDQGQGCTDLRFVTRADLRDSDDPDKPASRQARVWQANRWNLERRFGKVSAGEEPGELILEMNATLAGGVTRQNLDAWFDWWRVALTEFQDFTAR</sequence>
<dbReference type="Pfam" id="PF10722">
    <property type="entry name" value="YbjN"/>
    <property type="match status" value="1"/>
</dbReference>
<accession>A0A8J7M9G5</accession>